<accession>A0ABR2W7S2</accession>
<dbReference type="Gene3D" id="2.60.120.620">
    <property type="entry name" value="q2cbj1_9rhob like domain"/>
    <property type="match status" value="2"/>
</dbReference>
<dbReference type="InterPro" id="IPR019601">
    <property type="entry name" value="Oxoglutarate/Fe-dep_Oase_C"/>
</dbReference>
<dbReference type="PANTHER" id="PTHR12117">
    <property type="entry name" value="HISTONE ACETYLTRANSFERASE COMPLEX"/>
    <property type="match status" value="1"/>
</dbReference>
<evidence type="ECO:0000256" key="4">
    <source>
        <dbReference type="ARBA" id="ARBA00022896"/>
    </source>
</evidence>
<evidence type="ECO:0000256" key="6">
    <source>
        <dbReference type="ARBA" id="ARBA00023002"/>
    </source>
</evidence>
<evidence type="ECO:0000259" key="9">
    <source>
        <dbReference type="PROSITE" id="PS51471"/>
    </source>
</evidence>
<keyword evidence="11" id="KW-1185">Reference proteome</keyword>
<feature type="domain" description="Fe2OG dioxygenase" evidence="9">
    <location>
        <begin position="142"/>
        <end position="252"/>
    </location>
</feature>
<keyword evidence="3" id="KW-0479">Metal-binding</keyword>
<comment type="catalytic activity">
    <reaction evidence="8">
        <text>[ribosomal protein uS12]-L-proline + 2-oxoglutarate + O2 = [ribosomal protein uS12]-(3S)-3-hydroxy-L-proline + succinate + CO2</text>
        <dbReference type="Rhea" id="RHEA:54156"/>
        <dbReference type="Rhea" id="RHEA-COMP:13816"/>
        <dbReference type="Rhea" id="RHEA-COMP:13818"/>
        <dbReference type="ChEBI" id="CHEBI:15379"/>
        <dbReference type="ChEBI" id="CHEBI:16526"/>
        <dbReference type="ChEBI" id="CHEBI:16810"/>
        <dbReference type="ChEBI" id="CHEBI:30031"/>
        <dbReference type="ChEBI" id="CHEBI:50342"/>
        <dbReference type="ChEBI" id="CHEBI:85428"/>
    </reaction>
</comment>
<evidence type="ECO:0000256" key="2">
    <source>
        <dbReference type="ARBA" id="ARBA00007443"/>
    </source>
</evidence>
<dbReference type="Proteomes" id="UP001479436">
    <property type="component" value="Unassembled WGS sequence"/>
</dbReference>
<evidence type="ECO:0000256" key="1">
    <source>
        <dbReference type="ARBA" id="ARBA00001961"/>
    </source>
</evidence>
<proteinExistence type="inferred from homology"/>
<comment type="cofactor">
    <cofactor evidence="1">
        <name>L-ascorbate</name>
        <dbReference type="ChEBI" id="CHEBI:38290"/>
    </cofactor>
</comment>
<keyword evidence="4" id="KW-0847">Vitamin C</keyword>
<organism evidence="10 11">
    <name type="scientific">Basidiobolus ranarum</name>
    <dbReference type="NCBI Taxonomy" id="34480"/>
    <lineage>
        <taxon>Eukaryota</taxon>
        <taxon>Fungi</taxon>
        <taxon>Fungi incertae sedis</taxon>
        <taxon>Zoopagomycota</taxon>
        <taxon>Entomophthoromycotina</taxon>
        <taxon>Basidiobolomycetes</taxon>
        <taxon>Basidiobolales</taxon>
        <taxon>Basidiobolaceae</taxon>
        <taxon>Basidiobolus</taxon>
    </lineage>
</organism>
<protein>
    <submittedName>
        <fullName evidence="10">Component of NuA3 histone acetyltransferase complex</fullName>
    </submittedName>
</protein>
<dbReference type="Pfam" id="PF13661">
    <property type="entry name" value="2OG-FeII_Oxy_4"/>
    <property type="match status" value="1"/>
</dbReference>
<dbReference type="PANTHER" id="PTHR12117:SF0">
    <property type="entry name" value="PROLYL 3-HYDROXYLASE OGFOD1"/>
    <property type="match status" value="1"/>
</dbReference>
<evidence type="ECO:0000256" key="3">
    <source>
        <dbReference type="ARBA" id="ARBA00022723"/>
    </source>
</evidence>
<keyword evidence="7" id="KW-0408">Iron</keyword>
<comment type="similarity">
    <text evidence="2">Belongs to the TPA1 family.</text>
</comment>
<dbReference type="EMBL" id="JASJQH010006941">
    <property type="protein sequence ID" value="KAK9722728.1"/>
    <property type="molecule type" value="Genomic_DNA"/>
</dbReference>
<dbReference type="InterPro" id="IPR039558">
    <property type="entry name" value="TPA1/OFD1_N"/>
</dbReference>
<keyword evidence="5" id="KW-0223">Dioxygenase</keyword>
<dbReference type="PROSITE" id="PS51471">
    <property type="entry name" value="FE2OG_OXY"/>
    <property type="match status" value="1"/>
</dbReference>
<evidence type="ECO:0000256" key="7">
    <source>
        <dbReference type="ARBA" id="ARBA00023004"/>
    </source>
</evidence>
<evidence type="ECO:0000313" key="10">
    <source>
        <dbReference type="EMBL" id="KAK9722728.1"/>
    </source>
</evidence>
<sequence length="476" mass="54875">MTMSNISEKRASKEEGQACKRAKATISNTFNPRYYESDFVNGFNRGFTTRIPFCDTPDKSQAYTLGYPFRAGALSNVFDEDFLKEVKKELLGDVFYHKSNDLYEFFQSEDLKLTKKPYLSALREAIYSPEFVQLMTRLTGIKLNSTIDLAGQRYSDKSFLLCHDDDVRNENEGRRIAFIIYLVPEDWCEEDGGLLSLYSTDLKDQPAEVIHSIVPKWNSVAFFQVGTTSFHEVTEILTASKDRISITGWFYGTNDDVSEDPSPEYQLLKSVPSQSIEQWINPQYLNDGANNQISDIFLEQSSVELQHFLRSDVYEQVEKAVSSASWTRQIGPAHARRFRRIDFENSPDSTILKSLEAFLQSEEFGQFLCKITNLELRHSSCETRVFGKSEYTMCNDQAIEKDGLDVVLSLINDEWKEEWGGATHYVAEEENLLTLWPTKNTLSLVLRDEETLRFVRYVNHHAELERREVSLIFTEN</sequence>
<evidence type="ECO:0000256" key="5">
    <source>
        <dbReference type="ARBA" id="ARBA00022964"/>
    </source>
</evidence>
<name>A0ABR2W7S2_9FUNG</name>
<dbReference type="InterPro" id="IPR006620">
    <property type="entry name" value="Pro_4_hyd_alph"/>
</dbReference>
<comment type="caution">
    <text evidence="10">The sequence shown here is derived from an EMBL/GenBank/DDBJ whole genome shotgun (WGS) entry which is preliminary data.</text>
</comment>
<evidence type="ECO:0000313" key="11">
    <source>
        <dbReference type="Proteomes" id="UP001479436"/>
    </source>
</evidence>
<reference evidence="10 11" key="1">
    <citation type="submission" date="2023-04" db="EMBL/GenBank/DDBJ databases">
        <title>Genome of Basidiobolus ranarum AG-B5.</title>
        <authorList>
            <person name="Stajich J.E."/>
            <person name="Carter-House D."/>
            <person name="Gryganskyi A."/>
        </authorList>
    </citation>
    <scope>NUCLEOTIDE SEQUENCE [LARGE SCALE GENOMIC DNA]</scope>
    <source>
        <strain evidence="10 11">AG-B5</strain>
    </source>
</reference>
<evidence type="ECO:0000256" key="8">
    <source>
        <dbReference type="ARBA" id="ARBA00047444"/>
    </source>
</evidence>
<keyword evidence="6" id="KW-0560">Oxidoreductase</keyword>
<dbReference type="InterPro" id="IPR005123">
    <property type="entry name" value="Oxoglu/Fe-dep_dioxygenase_dom"/>
</dbReference>
<dbReference type="Pfam" id="PF10637">
    <property type="entry name" value="Ofd1_CTDD"/>
    <property type="match status" value="1"/>
</dbReference>
<dbReference type="InterPro" id="IPR051842">
    <property type="entry name" value="uS12_prolyl_hydroxylase"/>
</dbReference>
<dbReference type="SMART" id="SM00702">
    <property type="entry name" value="P4Hc"/>
    <property type="match status" value="1"/>
</dbReference>
<gene>
    <name evidence="10" type="primary">NUA3_4</name>
    <name evidence="10" type="ORF">K7432_002449</name>
</gene>